<evidence type="ECO:0000256" key="1">
    <source>
        <dbReference type="ARBA" id="ARBA00022729"/>
    </source>
</evidence>
<organism evidence="3 4">
    <name type="scientific">Zingiber officinale</name>
    <name type="common">Ginger</name>
    <name type="synonym">Amomum zingiber</name>
    <dbReference type="NCBI Taxonomy" id="94328"/>
    <lineage>
        <taxon>Eukaryota</taxon>
        <taxon>Viridiplantae</taxon>
        <taxon>Streptophyta</taxon>
        <taxon>Embryophyta</taxon>
        <taxon>Tracheophyta</taxon>
        <taxon>Spermatophyta</taxon>
        <taxon>Magnoliopsida</taxon>
        <taxon>Liliopsida</taxon>
        <taxon>Zingiberales</taxon>
        <taxon>Zingiberaceae</taxon>
        <taxon>Zingiber</taxon>
    </lineage>
</organism>
<dbReference type="Gene3D" id="1.20.58.1040">
    <property type="match status" value="1"/>
</dbReference>
<feature type="domain" description="X8" evidence="2">
    <location>
        <begin position="94"/>
        <end position="195"/>
    </location>
</feature>
<dbReference type="Pfam" id="PF07983">
    <property type="entry name" value="X8"/>
    <property type="match status" value="1"/>
</dbReference>
<dbReference type="EMBL" id="JACMSC010000011">
    <property type="protein sequence ID" value="KAG6502260.1"/>
    <property type="molecule type" value="Genomic_DNA"/>
</dbReference>
<dbReference type="InterPro" id="IPR012946">
    <property type="entry name" value="X8"/>
</dbReference>
<keyword evidence="1" id="KW-0732">Signal</keyword>
<keyword evidence="4" id="KW-1185">Reference proteome</keyword>
<dbReference type="PANTHER" id="PTHR31044">
    <property type="entry name" value="BETA-1,3 GLUCANASE"/>
    <property type="match status" value="1"/>
</dbReference>
<reference evidence="3 4" key="1">
    <citation type="submission" date="2020-08" db="EMBL/GenBank/DDBJ databases">
        <title>Plant Genome Project.</title>
        <authorList>
            <person name="Zhang R.-G."/>
        </authorList>
    </citation>
    <scope>NUCLEOTIDE SEQUENCE [LARGE SCALE GENOMIC DNA]</scope>
    <source>
        <tissue evidence="3">Rhizome</tissue>
    </source>
</reference>
<name>A0A8J5G7L9_ZINOF</name>
<evidence type="ECO:0000313" key="3">
    <source>
        <dbReference type="EMBL" id="KAG6502260.1"/>
    </source>
</evidence>
<dbReference type="PANTHER" id="PTHR31044:SF25">
    <property type="entry name" value="PLASMODESMATA CALLOSE-BINDING PROTEIN 3"/>
    <property type="match status" value="1"/>
</dbReference>
<dbReference type="AlphaFoldDB" id="A0A8J5G7L9"/>
<accession>A0A8J5G7L9</accession>
<evidence type="ECO:0000313" key="4">
    <source>
        <dbReference type="Proteomes" id="UP000734854"/>
    </source>
</evidence>
<dbReference type="InterPro" id="IPR044788">
    <property type="entry name" value="X8_dom_prot"/>
</dbReference>
<dbReference type="GO" id="GO:0009506">
    <property type="term" value="C:plasmodesma"/>
    <property type="evidence" value="ECO:0007669"/>
    <property type="project" value="UniProtKB-ARBA"/>
</dbReference>
<dbReference type="Proteomes" id="UP000734854">
    <property type="component" value="Unassembled WGS sequence"/>
</dbReference>
<evidence type="ECO:0000259" key="2">
    <source>
        <dbReference type="SMART" id="SM00768"/>
    </source>
</evidence>
<dbReference type="SMART" id="SM00768">
    <property type="entry name" value="X8"/>
    <property type="match status" value="1"/>
</dbReference>
<sequence>MKARNFILWLHGLANEPIRTFFSAPEFKLFKWSFPSAPRFSVSCNCTIPYMLLCFLSFIKITKRGKASCNWSNFVIRFRFLSASVLCHKRLDIGKCIALSAYSWAPVSDAVLQKTLDYTCGAGADCSTILQNGACYNPNTVKAHCYYATNSYFQSNGEAQGACDFFGTATRSTTDPMAAHTHIELLPEPSFLCGWIAVVDGSSNVVVDWSLDEVRPLVRREVGCWNLEGPNVVSGDGFSDLLTLRGGGDEVARSPSSNLKMKCGRISLF</sequence>
<comment type="caution">
    <text evidence="3">The sequence shown here is derived from an EMBL/GenBank/DDBJ whole genome shotgun (WGS) entry which is preliminary data.</text>
</comment>
<gene>
    <name evidence="3" type="ORF">ZIOFF_042149</name>
</gene>
<protein>
    <recommendedName>
        <fullName evidence="2">X8 domain-containing protein</fullName>
    </recommendedName>
</protein>
<proteinExistence type="predicted"/>